<evidence type="ECO:0000313" key="8">
    <source>
        <dbReference type="Proteomes" id="UP001589795"/>
    </source>
</evidence>
<evidence type="ECO:0000256" key="5">
    <source>
        <dbReference type="ARBA" id="ARBA00023125"/>
    </source>
</evidence>
<proteinExistence type="inferred from homology"/>
<keyword evidence="5" id="KW-0238">DNA-binding</keyword>
<dbReference type="InterPro" id="IPR036388">
    <property type="entry name" value="WH-like_DNA-bd_sf"/>
</dbReference>
<evidence type="ECO:0000256" key="3">
    <source>
        <dbReference type="ARBA" id="ARBA00022833"/>
    </source>
</evidence>
<keyword evidence="6" id="KW-0804">Transcription</keyword>
<dbReference type="InterPro" id="IPR036390">
    <property type="entry name" value="WH_DNA-bd_sf"/>
</dbReference>
<dbReference type="InterPro" id="IPR002481">
    <property type="entry name" value="FUR"/>
</dbReference>
<dbReference type="RefSeq" id="WP_378926626.1">
    <property type="nucleotide sequence ID" value="NZ_JAOTBE010000076.1"/>
</dbReference>
<dbReference type="Gene3D" id="3.30.1490.190">
    <property type="match status" value="1"/>
</dbReference>
<name>A0ABV6CIV8_9RHOB</name>
<dbReference type="Pfam" id="PF01475">
    <property type="entry name" value="FUR"/>
    <property type="match status" value="1"/>
</dbReference>
<dbReference type="Proteomes" id="UP001589795">
    <property type="component" value="Unassembled WGS sequence"/>
</dbReference>
<evidence type="ECO:0000313" key="7">
    <source>
        <dbReference type="EMBL" id="MFC0200682.1"/>
    </source>
</evidence>
<keyword evidence="2" id="KW-0678">Repressor</keyword>
<dbReference type="InterPro" id="IPR043135">
    <property type="entry name" value="Fur_C"/>
</dbReference>
<dbReference type="Gene3D" id="1.10.10.10">
    <property type="entry name" value="Winged helix-like DNA-binding domain superfamily/Winged helix DNA-binding domain"/>
    <property type="match status" value="1"/>
</dbReference>
<comment type="caution">
    <text evidence="7">The sequence shown here is derived from an EMBL/GenBank/DDBJ whole genome shotgun (WGS) entry which is preliminary data.</text>
</comment>
<dbReference type="EMBL" id="JBHLWQ010000089">
    <property type="protein sequence ID" value="MFC0200682.1"/>
    <property type="molecule type" value="Genomic_DNA"/>
</dbReference>
<keyword evidence="3" id="KW-0862">Zinc</keyword>
<dbReference type="PANTHER" id="PTHR33202">
    <property type="entry name" value="ZINC UPTAKE REGULATION PROTEIN"/>
    <property type="match status" value="1"/>
</dbReference>
<dbReference type="SUPFAM" id="SSF46785">
    <property type="entry name" value="Winged helix' DNA-binding domain"/>
    <property type="match status" value="1"/>
</dbReference>
<sequence>MPQSSNPIAATFAPHDHQECAHRALDEAAARLAEQGARLTPVRRRTLEILLESHRALGAYEVLDRLAAEGFGRQPPVAYRALEFLVSHGMVHRLQRLNAFTACLHPGDDHHPAFLICRSCDKVAEAAGVPIRDSLTEIAGRGGFQVERATIEAVGLCATCAAGGAE</sequence>
<comment type="similarity">
    <text evidence="1">Belongs to the Fur family.</text>
</comment>
<gene>
    <name evidence="7" type="ORF">ACFFIZ_10210</name>
</gene>
<dbReference type="PANTHER" id="PTHR33202:SF6">
    <property type="entry name" value="ZINC UPTAKE REGULATION PROTEIN"/>
    <property type="match status" value="1"/>
</dbReference>
<accession>A0ABV6CIV8</accession>
<reference evidence="7 8" key="1">
    <citation type="submission" date="2024-09" db="EMBL/GenBank/DDBJ databases">
        <authorList>
            <person name="Sun Q."/>
            <person name="Mori K."/>
        </authorList>
    </citation>
    <scope>NUCLEOTIDE SEQUENCE [LARGE SCALE GENOMIC DNA]</scope>
    <source>
        <strain evidence="7 8">CCM 7904</strain>
    </source>
</reference>
<evidence type="ECO:0000256" key="1">
    <source>
        <dbReference type="ARBA" id="ARBA00007957"/>
    </source>
</evidence>
<evidence type="ECO:0000256" key="4">
    <source>
        <dbReference type="ARBA" id="ARBA00023015"/>
    </source>
</evidence>
<evidence type="ECO:0000256" key="2">
    <source>
        <dbReference type="ARBA" id="ARBA00022491"/>
    </source>
</evidence>
<keyword evidence="8" id="KW-1185">Reference proteome</keyword>
<organism evidence="7 8">
    <name type="scientific">Paracoccus rhizosphaerae</name>
    <dbReference type="NCBI Taxonomy" id="1133347"/>
    <lineage>
        <taxon>Bacteria</taxon>
        <taxon>Pseudomonadati</taxon>
        <taxon>Pseudomonadota</taxon>
        <taxon>Alphaproteobacteria</taxon>
        <taxon>Rhodobacterales</taxon>
        <taxon>Paracoccaceae</taxon>
        <taxon>Paracoccus</taxon>
    </lineage>
</organism>
<keyword evidence="4" id="KW-0805">Transcription regulation</keyword>
<protein>
    <submittedName>
        <fullName evidence="7">Fur family transcriptional regulator</fullName>
    </submittedName>
</protein>
<evidence type="ECO:0000256" key="6">
    <source>
        <dbReference type="ARBA" id="ARBA00023163"/>
    </source>
</evidence>